<feature type="domain" description="HTH araC/xylS-type" evidence="4">
    <location>
        <begin position="194"/>
        <end position="292"/>
    </location>
</feature>
<reference evidence="6" key="1">
    <citation type="submission" date="2011-01" db="EMBL/GenBank/DDBJ databases">
        <title>Complete sequence of chromosome of Acidobacterium sp. MP5ACTX9.</title>
        <authorList>
            <consortium name="US DOE Joint Genome Institute"/>
            <person name="Lucas S."/>
            <person name="Copeland A."/>
            <person name="Lapidus A."/>
            <person name="Cheng J.-F."/>
            <person name="Goodwin L."/>
            <person name="Pitluck S."/>
            <person name="Teshima H."/>
            <person name="Detter J.C."/>
            <person name="Han C."/>
            <person name="Tapia R."/>
            <person name="Land M."/>
            <person name="Hauser L."/>
            <person name="Kyrpides N."/>
            <person name="Ivanova N."/>
            <person name="Ovchinnikova G."/>
            <person name="Pagani I."/>
            <person name="Rawat S.R."/>
            <person name="Mannisto M."/>
            <person name="Haggblom M.M."/>
            <person name="Woyke T."/>
        </authorList>
    </citation>
    <scope>NUCLEOTIDE SEQUENCE [LARGE SCALE GENOMIC DNA]</scope>
    <source>
        <strain evidence="6">MP5ACTX9</strain>
    </source>
</reference>
<evidence type="ECO:0000313" key="5">
    <source>
        <dbReference type="EMBL" id="ADW68580.1"/>
    </source>
</evidence>
<dbReference type="PANTHER" id="PTHR46796:SF14">
    <property type="entry name" value="TRANSCRIPTIONAL REGULATORY PROTEIN"/>
    <property type="match status" value="1"/>
</dbReference>
<gene>
    <name evidence="5" type="ordered locus">AciX9_1527</name>
</gene>
<dbReference type="SMART" id="SM00342">
    <property type="entry name" value="HTH_ARAC"/>
    <property type="match status" value="1"/>
</dbReference>
<accession>E8WX19</accession>
<dbReference type="HOGENOM" id="CLU_000445_88_4_0"/>
<keyword evidence="2" id="KW-0238">DNA-binding</keyword>
<dbReference type="PANTHER" id="PTHR46796">
    <property type="entry name" value="HTH-TYPE TRANSCRIPTIONAL ACTIVATOR RHAS-RELATED"/>
    <property type="match status" value="1"/>
</dbReference>
<dbReference type="Proteomes" id="UP000000343">
    <property type="component" value="Chromosome"/>
</dbReference>
<dbReference type="InterPro" id="IPR009057">
    <property type="entry name" value="Homeodomain-like_sf"/>
</dbReference>
<evidence type="ECO:0000256" key="1">
    <source>
        <dbReference type="ARBA" id="ARBA00023015"/>
    </source>
</evidence>
<sequence length="322" mass="35879">MPIMMERADQRRDYKERIAGAFRIRKERVLLVPSLARHQIAITRLTSEPGSPDRVMRLTSEQAFLLLVDLAPMPGAQTPAGGLAILDLSLQAELHVPSGSDRVIYHLPRTTLNALADESGMPRIGMLRMVDQVADPVIRQLTQMILPFLDRPADCCDVVLDSFQRTFCGYVLKTYSAGQTVELLQGGLAPWQKRRVLQLLHQDLGTALPLVKIASECKLSVSQMTRSFKKSFGHSVHRYLLLQRVERAKAMLSHGIDPLPEVALRSGFSDQAAFSRTFGAIVGTSPGRWRRERSVRSRATHASSYVQLARHESTTEFAPPAC</sequence>
<proteinExistence type="predicted"/>
<dbReference type="KEGG" id="acm:AciX9_1527"/>
<evidence type="ECO:0000313" key="6">
    <source>
        <dbReference type="Proteomes" id="UP000000343"/>
    </source>
</evidence>
<dbReference type="GO" id="GO:0043565">
    <property type="term" value="F:sequence-specific DNA binding"/>
    <property type="evidence" value="ECO:0007669"/>
    <property type="project" value="InterPro"/>
</dbReference>
<dbReference type="EMBL" id="CP002480">
    <property type="protein sequence ID" value="ADW68580.1"/>
    <property type="molecule type" value="Genomic_DNA"/>
</dbReference>
<keyword evidence="3" id="KW-0804">Transcription</keyword>
<evidence type="ECO:0000259" key="4">
    <source>
        <dbReference type="PROSITE" id="PS01124"/>
    </source>
</evidence>
<dbReference type="PROSITE" id="PS00041">
    <property type="entry name" value="HTH_ARAC_FAMILY_1"/>
    <property type="match status" value="1"/>
</dbReference>
<dbReference type="PaxDb" id="1198114-AciX9_1527"/>
<dbReference type="Gene3D" id="1.10.10.60">
    <property type="entry name" value="Homeodomain-like"/>
    <property type="match status" value="2"/>
</dbReference>
<keyword evidence="6" id="KW-1185">Reference proteome</keyword>
<dbReference type="SUPFAM" id="SSF46689">
    <property type="entry name" value="Homeodomain-like"/>
    <property type="match status" value="2"/>
</dbReference>
<dbReference type="InterPro" id="IPR018060">
    <property type="entry name" value="HTH_AraC"/>
</dbReference>
<evidence type="ECO:0000256" key="3">
    <source>
        <dbReference type="ARBA" id="ARBA00023163"/>
    </source>
</evidence>
<protein>
    <submittedName>
        <fullName evidence="5">Transcriptional regulator, AraC family</fullName>
    </submittedName>
</protein>
<evidence type="ECO:0000256" key="2">
    <source>
        <dbReference type="ARBA" id="ARBA00023125"/>
    </source>
</evidence>
<dbReference type="AlphaFoldDB" id="E8WX19"/>
<name>E8WX19_GRATM</name>
<dbReference type="Pfam" id="PF12833">
    <property type="entry name" value="HTH_18"/>
    <property type="match status" value="1"/>
</dbReference>
<dbReference type="InterPro" id="IPR018062">
    <property type="entry name" value="HTH_AraC-typ_CS"/>
</dbReference>
<organism evidence="6">
    <name type="scientific">Granulicella tundricola (strain ATCC BAA-1859 / DSM 23138 / MP5ACTX9)</name>
    <dbReference type="NCBI Taxonomy" id="1198114"/>
    <lineage>
        <taxon>Bacteria</taxon>
        <taxon>Pseudomonadati</taxon>
        <taxon>Acidobacteriota</taxon>
        <taxon>Terriglobia</taxon>
        <taxon>Terriglobales</taxon>
        <taxon>Acidobacteriaceae</taxon>
        <taxon>Granulicella</taxon>
    </lineage>
</organism>
<dbReference type="eggNOG" id="COG4977">
    <property type="taxonomic scope" value="Bacteria"/>
</dbReference>
<dbReference type="GO" id="GO:0003700">
    <property type="term" value="F:DNA-binding transcription factor activity"/>
    <property type="evidence" value="ECO:0007669"/>
    <property type="project" value="InterPro"/>
</dbReference>
<dbReference type="STRING" id="1198114.AciX9_1527"/>
<dbReference type="InterPro" id="IPR050204">
    <property type="entry name" value="AraC_XylS_family_regulators"/>
</dbReference>
<dbReference type="PROSITE" id="PS01124">
    <property type="entry name" value="HTH_ARAC_FAMILY_2"/>
    <property type="match status" value="1"/>
</dbReference>
<keyword evidence="1" id="KW-0805">Transcription regulation</keyword>